<evidence type="ECO:0000256" key="5">
    <source>
        <dbReference type="RuleBase" id="RU363032"/>
    </source>
</evidence>
<feature type="domain" description="ABC transmembrane type-1" evidence="6">
    <location>
        <begin position="26"/>
        <end position="222"/>
    </location>
</feature>
<name>S7UEK4_9BACT</name>
<sequence length="232" mass="24577">MDFLLDGLRQALLLIATFDPATFSTIGVTLRASALALCAAMLIGVPTGFVLGYFDFPGRRFLRLITETLLAFPTVVIGLLVYAFLTRHGPLGDLGLLFTIPGMAIGLAILGLPIVTAMTAVAVEGIDEDVRQTILTLGASRLQAVWCCLTETRHAIALAVVTAFGRIATEVGIAMMIGGNIKWHTRTMTTAIALETGRGEFAQGIALGIILLLIAFGVNFCVAVLRRMGGSQ</sequence>
<dbReference type="EMBL" id="ATHI01000031">
    <property type="protein sequence ID" value="EPR30673.1"/>
    <property type="molecule type" value="Genomic_DNA"/>
</dbReference>
<evidence type="ECO:0000256" key="4">
    <source>
        <dbReference type="ARBA" id="ARBA00023136"/>
    </source>
</evidence>
<keyword evidence="2 5" id="KW-0812">Transmembrane</keyword>
<keyword evidence="8" id="KW-1185">Reference proteome</keyword>
<feature type="transmembrane region" description="Helical" evidence="5">
    <location>
        <begin position="201"/>
        <end position="225"/>
    </location>
</feature>
<dbReference type="Pfam" id="PF00528">
    <property type="entry name" value="BPD_transp_1"/>
    <property type="match status" value="1"/>
</dbReference>
<evidence type="ECO:0000313" key="7">
    <source>
        <dbReference type="EMBL" id="EPR30673.1"/>
    </source>
</evidence>
<feature type="transmembrane region" description="Helical" evidence="5">
    <location>
        <begin position="156"/>
        <end position="181"/>
    </location>
</feature>
<accession>S7UEK4</accession>
<feature type="transmembrane region" description="Helical" evidence="5">
    <location>
        <begin position="34"/>
        <end position="54"/>
    </location>
</feature>
<dbReference type="PANTHER" id="PTHR43632">
    <property type="entry name" value="PERMEASE COMPONENT OF TUNGSTATE ABC TRANSPORTER"/>
    <property type="match status" value="1"/>
</dbReference>
<evidence type="ECO:0000256" key="1">
    <source>
        <dbReference type="ARBA" id="ARBA00004651"/>
    </source>
</evidence>
<dbReference type="GO" id="GO:0055085">
    <property type="term" value="P:transmembrane transport"/>
    <property type="evidence" value="ECO:0007669"/>
    <property type="project" value="InterPro"/>
</dbReference>
<keyword evidence="4 5" id="KW-0472">Membrane</keyword>
<proteinExistence type="inferred from homology"/>
<dbReference type="GO" id="GO:0005886">
    <property type="term" value="C:plasma membrane"/>
    <property type="evidence" value="ECO:0007669"/>
    <property type="project" value="UniProtKB-SubCell"/>
</dbReference>
<dbReference type="PANTHER" id="PTHR43632:SF1">
    <property type="entry name" value="PERMEASE COMPONENT OF TUNGSTATE ABC TRANSPORTER"/>
    <property type="match status" value="1"/>
</dbReference>
<dbReference type="CDD" id="cd06261">
    <property type="entry name" value="TM_PBP2"/>
    <property type="match status" value="1"/>
</dbReference>
<dbReference type="InterPro" id="IPR049783">
    <property type="entry name" value="ABC_perm_TupB-like"/>
</dbReference>
<keyword evidence="5" id="KW-0813">Transport</keyword>
<comment type="caution">
    <text evidence="7">The sequence shown here is derived from an EMBL/GenBank/DDBJ whole genome shotgun (WGS) entry which is preliminary data.</text>
</comment>
<dbReference type="Gene3D" id="1.10.3720.10">
    <property type="entry name" value="MetI-like"/>
    <property type="match status" value="1"/>
</dbReference>
<gene>
    <name evidence="7" type="ORF">dsat_1395</name>
</gene>
<dbReference type="RefSeq" id="WP_020888091.1">
    <property type="nucleotide sequence ID" value="NZ_ATHI01000031.1"/>
</dbReference>
<evidence type="ECO:0000256" key="2">
    <source>
        <dbReference type="ARBA" id="ARBA00022692"/>
    </source>
</evidence>
<feature type="transmembrane region" description="Helical" evidence="5">
    <location>
        <begin position="61"/>
        <end position="85"/>
    </location>
</feature>
<feature type="transmembrane region" description="Helical" evidence="5">
    <location>
        <begin position="97"/>
        <end position="123"/>
    </location>
</feature>
<dbReference type="PATRIC" id="fig|1121439.3.peg.2778"/>
<dbReference type="Proteomes" id="UP000014975">
    <property type="component" value="Unassembled WGS sequence"/>
</dbReference>
<organism evidence="7 8">
    <name type="scientific">Alkalidesulfovibrio alkalitolerans DSM 16529</name>
    <dbReference type="NCBI Taxonomy" id="1121439"/>
    <lineage>
        <taxon>Bacteria</taxon>
        <taxon>Pseudomonadati</taxon>
        <taxon>Thermodesulfobacteriota</taxon>
        <taxon>Desulfovibrionia</taxon>
        <taxon>Desulfovibrionales</taxon>
        <taxon>Desulfovibrionaceae</taxon>
        <taxon>Alkalidesulfovibrio</taxon>
    </lineage>
</organism>
<keyword evidence="3 5" id="KW-1133">Transmembrane helix</keyword>
<dbReference type="SUPFAM" id="SSF161098">
    <property type="entry name" value="MetI-like"/>
    <property type="match status" value="1"/>
</dbReference>
<evidence type="ECO:0000259" key="6">
    <source>
        <dbReference type="PROSITE" id="PS50928"/>
    </source>
</evidence>
<evidence type="ECO:0000313" key="8">
    <source>
        <dbReference type="Proteomes" id="UP000014975"/>
    </source>
</evidence>
<dbReference type="InterPro" id="IPR000515">
    <property type="entry name" value="MetI-like"/>
</dbReference>
<dbReference type="PROSITE" id="PS50928">
    <property type="entry name" value="ABC_TM1"/>
    <property type="match status" value="1"/>
</dbReference>
<reference evidence="7 8" key="1">
    <citation type="journal article" date="2013" name="Genome Announc.">
        <title>Draft genome sequences for three mercury-methylating, sulfate-reducing bacteria.</title>
        <authorList>
            <person name="Brown S.D."/>
            <person name="Hurt R.A.Jr."/>
            <person name="Gilmour C.C."/>
            <person name="Elias D.A."/>
        </authorList>
    </citation>
    <scope>NUCLEOTIDE SEQUENCE [LARGE SCALE GENOMIC DNA]</scope>
    <source>
        <strain evidence="7 8">DSM 16529</strain>
    </source>
</reference>
<protein>
    <submittedName>
        <fullName evidence="7">ABC-type transporter, integral membrane subunit</fullName>
    </submittedName>
</protein>
<dbReference type="eggNOG" id="COG4662">
    <property type="taxonomic scope" value="Bacteria"/>
</dbReference>
<evidence type="ECO:0000256" key="3">
    <source>
        <dbReference type="ARBA" id="ARBA00022989"/>
    </source>
</evidence>
<comment type="subcellular location">
    <subcellularLocation>
        <location evidence="1 5">Cell membrane</location>
        <topology evidence="1 5">Multi-pass membrane protein</topology>
    </subcellularLocation>
</comment>
<dbReference type="AlphaFoldDB" id="S7UEK4"/>
<dbReference type="STRING" id="1121439.dsat_1395"/>
<comment type="similarity">
    <text evidence="5">Belongs to the binding-protein-dependent transport system permease family.</text>
</comment>
<dbReference type="OrthoDB" id="9781724at2"/>
<dbReference type="NCBIfam" id="NF038017">
    <property type="entry name" value="ABC_perm1"/>
    <property type="match status" value="1"/>
</dbReference>
<dbReference type="InterPro" id="IPR035906">
    <property type="entry name" value="MetI-like_sf"/>
</dbReference>